<dbReference type="EMBL" id="SVCM01000189">
    <property type="protein sequence ID" value="MBE6061666.1"/>
    <property type="molecule type" value="Genomic_DNA"/>
</dbReference>
<dbReference type="Pfam" id="PF04464">
    <property type="entry name" value="Glyphos_transf"/>
    <property type="match status" value="1"/>
</dbReference>
<evidence type="ECO:0000313" key="7">
    <source>
        <dbReference type="EMBL" id="MBE6061666.1"/>
    </source>
</evidence>
<sequence>MRWTDIYIDLKKNVALLIIRIFNHLPIKKNKIFIYSYYGNQYGCNPKYISEYLVENYRDKYDIVWAFNNMALRGYIKGVRAVKNFSLKYFYEICTAKVIITNFRTTELFKKRKNQYYIQTWHSSLRLKKIEGDSVGSLKSKYIDMAKADSKKIDLLLSGCKFSTDIFKRAFWYDGAILECGTPRIDILINKKLGVENRIKDKFGIPIDTKIILYAPTFRKDNEIGVYNLDYERVMEEFQDALGGNWIFLVRLHPHLVEKSKLIVHGHRVIDVTSYDDVQELLAEADVLISDYSSLIFDFGLTNKPCFLFVPDVEIYTKKDRELYFDIYKLPFSIARTNDELIEVINSFNKENYLNKLREFYEDVGSVEDGECCRRLCELIYKVCWR</sequence>
<dbReference type="InterPro" id="IPR007554">
    <property type="entry name" value="Glycerophosphate_synth"/>
</dbReference>
<dbReference type="GO" id="GO:0005886">
    <property type="term" value="C:plasma membrane"/>
    <property type="evidence" value="ECO:0007669"/>
    <property type="project" value="UniProtKB-SubCell"/>
</dbReference>
<organism evidence="7 8">
    <name type="scientific">Clostridium sulfidigenes</name>
    <dbReference type="NCBI Taxonomy" id="318464"/>
    <lineage>
        <taxon>Bacteria</taxon>
        <taxon>Bacillati</taxon>
        <taxon>Bacillota</taxon>
        <taxon>Clostridia</taxon>
        <taxon>Eubacteriales</taxon>
        <taxon>Clostridiaceae</taxon>
        <taxon>Clostridium</taxon>
    </lineage>
</organism>
<accession>A0A927WB75</accession>
<dbReference type="Gene3D" id="3.40.50.11820">
    <property type="match status" value="1"/>
</dbReference>
<keyword evidence="6" id="KW-0472">Membrane</keyword>
<dbReference type="InterPro" id="IPR051612">
    <property type="entry name" value="Teichoic_Acid_Biosynth"/>
</dbReference>
<protein>
    <submittedName>
        <fullName evidence="7">Glycerophosphotransferase</fullName>
    </submittedName>
</protein>
<dbReference type="InterPro" id="IPR043149">
    <property type="entry name" value="TagF_N"/>
</dbReference>
<dbReference type="SUPFAM" id="SSF53756">
    <property type="entry name" value="UDP-Glycosyltransferase/glycogen phosphorylase"/>
    <property type="match status" value="1"/>
</dbReference>
<name>A0A927WB75_9CLOT</name>
<evidence type="ECO:0000256" key="6">
    <source>
        <dbReference type="ARBA" id="ARBA00023136"/>
    </source>
</evidence>
<comment type="similarity">
    <text evidence="2">Belongs to the CDP-glycerol glycerophosphotransferase family.</text>
</comment>
<dbReference type="Gene3D" id="3.40.50.12580">
    <property type="match status" value="1"/>
</dbReference>
<dbReference type="InterPro" id="IPR043148">
    <property type="entry name" value="TagF_C"/>
</dbReference>
<dbReference type="Proteomes" id="UP000768462">
    <property type="component" value="Unassembled WGS sequence"/>
</dbReference>
<dbReference type="AlphaFoldDB" id="A0A927WB75"/>
<keyword evidence="5" id="KW-0777">Teichoic acid biosynthesis</keyword>
<dbReference type="GO" id="GO:0047355">
    <property type="term" value="F:CDP-glycerol glycerophosphotransferase activity"/>
    <property type="evidence" value="ECO:0007669"/>
    <property type="project" value="InterPro"/>
</dbReference>
<reference evidence="7" key="1">
    <citation type="submission" date="2019-04" db="EMBL/GenBank/DDBJ databases">
        <title>Evolution of Biomass-Degrading Anaerobic Consortia Revealed by Metagenomics.</title>
        <authorList>
            <person name="Peng X."/>
        </authorList>
    </citation>
    <scope>NUCLEOTIDE SEQUENCE</scope>
    <source>
        <strain evidence="7">SIG254</strain>
    </source>
</reference>
<keyword evidence="3" id="KW-1003">Cell membrane</keyword>
<evidence type="ECO:0000256" key="4">
    <source>
        <dbReference type="ARBA" id="ARBA00022679"/>
    </source>
</evidence>
<dbReference type="PANTHER" id="PTHR37316:SF3">
    <property type="entry name" value="TEICHOIC ACID GLYCEROL-PHOSPHATE TRANSFERASE"/>
    <property type="match status" value="1"/>
</dbReference>
<evidence type="ECO:0000256" key="3">
    <source>
        <dbReference type="ARBA" id="ARBA00022475"/>
    </source>
</evidence>
<comment type="subcellular location">
    <subcellularLocation>
        <location evidence="1">Cell membrane</location>
        <topology evidence="1">Peripheral membrane protein</topology>
    </subcellularLocation>
</comment>
<proteinExistence type="inferred from homology"/>
<evidence type="ECO:0000256" key="5">
    <source>
        <dbReference type="ARBA" id="ARBA00022944"/>
    </source>
</evidence>
<evidence type="ECO:0000256" key="1">
    <source>
        <dbReference type="ARBA" id="ARBA00004202"/>
    </source>
</evidence>
<gene>
    <name evidence="7" type="ORF">E7215_16105</name>
</gene>
<comment type="caution">
    <text evidence="7">The sequence shown here is derived from an EMBL/GenBank/DDBJ whole genome shotgun (WGS) entry which is preliminary data.</text>
</comment>
<keyword evidence="4" id="KW-0808">Transferase</keyword>
<evidence type="ECO:0000313" key="8">
    <source>
        <dbReference type="Proteomes" id="UP000768462"/>
    </source>
</evidence>
<dbReference type="GO" id="GO:0019350">
    <property type="term" value="P:teichoic acid biosynthetic process"/>
    <property type="evidence" value="ECO:0007669"/>
    <property type="project" value="UniProtKB-KW"/>
</dbReference>
<dbReference type="PANTHER" id="PTHR37316">
    <property type="entry name" value="TEICHOIC ACID GLYCEROL-PHOSPHATE PRIMASE"/>
    <property type="match status" value="1"/>
</dbReference>
<evidence type="ECO:0000256" key="2">
    <source>
        <dbReference type="ARBA" id="ARBA00010488"/>
    </source>
</evidence>